<comment type="caution">
    <text evidence="1">The sequence shown here is derived from an EMBL/GenBank/DDBJ whole genome shotgun (WGS) entry which is preliminary data.</text>
</comment>
<dbReference type="EMBL" id="AHMY02000011">
    <property type="protein sequence ID" value="EKO17371.1"/>
    <property type="molecule type" value="Genomic_DNA"/>
</dbReference>
<protein>
    <submittedName>
        <fullName evidence="1">Uncharacterized protein</fullName>
    </submittedName>
</protein>
<organism evidence="1 2">
    <name type="scientific">Leptospira kirschneri str. H1</name>
    <dbReference type="NCBI Taxonomy" id="1049966"/>
    <lineage>
        <taxon>Bacteria</taxon>
        <taxon>Pseudomonadati</taxon>
        <taxon>Spirochaetota</taxon>
        <taxon>Spirochaetia</taxon>
        <taxon>Leptospirales</taxon>
        <taxon>Leptospiraceae</taxon>
        <taxon>Leptospira</taxon>
    </lineage>
</organism>
<dbReference type="RefSeq" id="WP_000625513.1">
    <property type="nucleotide sequence ID" value="NZ_AHMY02000011.1"/>
</dbReference>
<dbReference type="Proteomes" id="UP000006253">
    <property type="component" value="Unassembled WGS sequence"/>
</dbReference>
<accession>A0A0E2B921</accession>
<evidence type="ECO:0000313" key="2">
    <source>
        <dbReference type="Proteomes" id="UP000006253"/>
    </source>
</evidence>
<name>A0A0E2B921_9LEPT</name>
<evidence type="ECO:0000313" key="1">
    <source>
        <dbReference type="EMBL" id="EKO17371.1"/>
    </source>
</evidence>
<dbReference type="GeneID" id="61143145"/>
<reference evidence="1 2" key="1">
    <citation type="submission" date="2012-10" db="EMBL/GenBank/DDBJ databases">
        <authorList>
            <person name="Harkins D.M."/>
            <person name="Durkin A.S."/>
            <person name="Brinkac L.M."/>
            <person name="Selengut J.D."/>
            <person name="Sanka R."/>
            <person name="DePew J."/>
            <person name="Purushe J."/>
            <person name="Peacock S.J."/>
            <person name="Thaipadungpanit J."/>
            <person name="Wuthiekanun V.W."/>
            <person name="Day N.P."/>
            <person name="Vinetz J.M."/>
            <person name="Sutton G.G."/>
            <person name="Nelson W.C."/>
            <person name="Fouts D.E."/>
        </authorList>
    </citation>
    <scope>NUCLEOTIDE SEQUENCE [LARGE SCALE GENOMIC DNA]</scope>
    <source>
        <strain evidence="1 2">H1</strain>
    </source>
</reference>
<proteinExistence type="predicted"/>
<gene>
    <name evidence="1" type="ORF">LEP1GSC081_2287</name>
</gene>
<sequence>MISQTFSKTSQNLGLDRFMHIKAENVRTGQVRVFNGSDLILVPDSSHEKEGTMFLHGRRVENCLNLRKYSTFFVVADFVSKTGFPDKIKLQEIGPDGSVFEVSQSKIDCYRVMGIFLE</sequence>
<dbReference type="AlphaFoldDB" id="A0A0E2B921"/>